<protein>
    <submittedName>
        <fullName evidence="1">Uncharacterized protein</fullName>
    </submittedName>
</protein>
<gene>
    <name evidence="1" type="ORF">J8A68_000789</name>
</gene>
<dbReference type="RefSeq" id="XP_049265815.1">
    <property type="nucleotide sequence ID" value="XM_049410501.1"/>
</dbReference>
<dbReference type="AlphaFoldDB" id="A0A8J5UKM1"/>
<dbReference type="EMBL" id="JAGSYN010000048">
    <property type="protein sequence ID" value="KAG7665583.1"/>
    <property type="molecule type" value="Genomic_DNA"/>
</dbReference>
<comment type="caution">
    <text evidence="1">The sequence shown here is derived from an EMBL/GenBank/DDBJ whole genome shotgun (WGS) entry which is preliminary data.</text>
</comment>
<dbReference type="Proteomes" id="UP000694255">
    <property type="component" value="Unassembled WGS sequence"/>
</dbReference>
<accession>A0A8J5UKM1</accession>
<organism evidence="1 2">
    <name type="scientific">[Candida] subhashii</name>
    <dbReference type="NCBI Taxonomy" id="561895"/>
    <lineage>
        <taxon>Eukaryota</taxon>
        <taxon>Fungi</taxon>
        <taxon>Dikarya</taxon>
        <taxon>Ascomycota</taxon>
        <taxon>Saccharomycotina</taxon>
        <taxon>Pichiomycetes</taxon>
        <taxon>Debaryomycetaceae</taxon>
        <taxon>Spathaspora</taxon>
    </lineage>
</organism>
<sequence>MKAISVEEISQTWLSENLPRLEDSGIRVVFTHDQTKLATITYGASTPIFPPRGTTMIKTITLESSQISYSTWIKSSQCRTCPAGETCTVWPQLGTFEWQIDTPSTDNPGEEFHKVDWKVDNTELSFDEVNFLAPAKYLVKSLVLPAKTYNCTSVGGNNETDIEAKIWLSYKTYTASLYVSVEVKDDSGFRQVAWSAPRVDVPINEGLQTVLWCGLEPDLCQSRGYKAAEW</sequence>
<evidence type="ECO:0000313" key="1">
    <source>
        <dbReference type="EMBL" id="KAG7665583.1"/>
    </source>
</evidence>
<name>A0A8J5UKM1_9ASCO</name>
<reference evidence="1 2" key="1">
    <citation type="journal article" date="2021" name="DNA Res.">
        <title>Genome analysis of Candida subhashii reveals its hybrid nature and dual mitochondrial genome conformations.</title>
        <authorList>
            <person name="Mixao V."/>
            <person name="Hegedusova E."/>
            <person name="Saus E."/>
            <person name="Pryszcz L.P."/>
            <person name="Cillingova A."/>
            <person name="Nosek J."/>
            <person name="Gabaldon T."/>
        </authorList>
    </citation>
    <scope>NUCLEOTIDE SEQUENCE [LARGE SCALE GENOMIC DNA]</scope>
    <source>
        <strain evidence="1 2">CBS 10753</strain>
    </source>
</reference>
<evidence type="ECO:0000313" key="2">
    <source>
        <dbReference type="Proteomes" id="UP000694255"/>
    </source>
</evidence>
<dbReference type="GeneID" id="73467590"/>
<proteinExistence type="predicted"/>
<keyword evidence="2" id="KW-1185">Reference proteome</keyword>